<dbReference type="EC" id="2.8.2.-" evidence="9"/>
<keyword evidence="8 9" id="KW-0325">Glycoprotein</keyword>
<keyword evidence="3 9" id="KW-0808">Transferase</keyword>
<proteinExistence type="inferred from homology"/>
<keyword evidence="9" id="KW-0735">Signal-anchor</keyword>
<evidence type="ECO:0000256" key="6">
    <source>
        <dbReference type="ARBA" id="ARBA00023034"/>
    </source>
</evidence>
<feature type="non-terminal residue" evidence="10">
    <location>
        <position position="1"/>
    </location>
</feature>
<keyword evidence="7" id="KW-0472">Membrane</keyword>
<keyword evidence="11" id="KW-1185">Reference proteome</keyword>
<dbReference type="AlphaFoldDB" id="A0AAV2STA6"/>
<dbReference type="InterPro" id="IPR018011">
    <property type="entry name" value="Carb_sulfotrans_8-10"/>
</dbReference>
<dbReference type="Pfam" id="PF03567">
    <property type="entry name" value="Sulfotransfer_2"/>
    <property type="match status" value="1"/>
</dbReference>
<organism evidence="10 11">
    <name type="scientific">Meganyctiphanes norvegica</name>
    <name type="common">Northern krill</name>
    <name type="synonym">Thysanopoda norvegica</name>
    <dbReference type="NCBI Taxonomy" id="48144"/>
    <lineage>
        <taxon>Eukaryota</taxon>
        <taxon>Metazoa</taxon>
        <taxon>Ecdysozoa</taxon>
        <taxon>Arthropoda</taxon>
        <taxon>Crustacea</taxon>
        <taxon>Multicrustacea</taxon>
        <taxon>Malacostraca</taxon>
        <taxon>Eumalacostraca</taxon>
        <taxon>Eucarida</taxon>
        <taxon>Euphausiacea</taxon>
        <taxon>Euphausiidae</taxon>
        <taxon>Meganyctiphanes</taxon>
    </lineage>
</organism>
<keyword evidence="5" id="KW-1133">Transmembrane helix</keyword>
<evidence type="ECO:0000313" key="10">
    <source>
        <dbReference type="EMBL" id="CAL4237144.1"/>
    </source>
</evidence>
<gene>
    <name evidence="10" type="ORF">MNOR_LOCUS40335</name>
</gene>
<evidence type="ECO:0000256" key="8">
    <source>
        <dbReference type="ARBA" id="ARBA00023180"/>
    </source>
</evidence>
<evidence type="ECO:0000256" key="3">
    <source>
        <dbReference type="ARBA" id="ARBA00022679"/>
    </source>
</evidence>
<evidence type="ECO:0000256" key="1">
    <source>
        <dbReference type="ARBA" id="ARBA00004323"/>
    </source>
</evidence>
<evidence type="ECO:0000256" key="4">
    <source>
        <dbReference type="ARBA" id="ARBA00022692"/>
    </source>
</evidence>
<name>A0AAV2STA6_MEGNR</name>
<dbReference type="GO" id="GO:0000139">
    <property type="term" value="C:Golgi membrane"/>
    <property type="evidence" value="ECO:0007669"/>
    <property type="project" value="UniProtKB-SubCell"/>
</dbReference>
<dbReference type="PANTHER" id="PTHR12137">
    <property type="entry name" value="CARBOHYDRATE SULFOTRANSFERASE"/>
    <property type="match status" value="1"/>
</dbReference>
<evidence type="ECO:0000256" key="5">
    <source>
        <dbReference type="ARBA" id="ARBA00022989"/>
    </source>
</evidence>
<keyword evidence="9" id="KW-0119">Carbohydrate metabolism</keyword>
<evidence type="ECO:0000256" key="9">
    <source>
        <dbReference type="RuleBase" id="RU364020"/>
    </source>
</evidence>
<dbReference type="InterPro" id="IPR005331">
    <property type="entry name" value="Sulfotransferase"/>
</dbReference>
<sequence>RGTTNSTGDNVTFPEFVSYISEEDDGSSEQNNEHWKPALQLCAPCLIHYDFIGKFENLEEDSNFVLLWLGLRDVVPAFPSATMSTHSTHHTPSYQAQLDPSLSKQFLTKYMEEFIAFKYDLL</sequence>
<evidence type="ECO:0000256" key="7">
    <source>
        <dbReference type="ARBA" id="ARBA00023136"/>
    </source>
</evidence>
<dbReference type="GO" id="GO:0008146">
    <property type="term" value="F:sulfotransferase activity"/>
    <property type="evidence" value="ECO:0007669"/>
    <property type="project" value="InterPro"/>
</dbReference>
<keyword evidence="4" id="KW-0812">Transmembrane</keyword>
<accession>A0AAV2STA6</accession>
<keyword evidence="6 9" id="KW-0333">Golgi apparatus</keyword>
<protein>
    <recommendedName>
        <fullName evidence="9">Carbohydrate sulfotransferase</fullName>
        <ecNumber evidence="9">2.8.2.-</ecNumber>
    </recommendedName>
</protein>
<evidence type="ECO:0000313" key="11">
    <source>
        <dbReference type="Proteomes" id="UP001497623"/>
    </source>
</evidence>
<evidence type="ECO:0000256" key="2">
    <source>
        <dbReference type="ARBA" id="ARBA00006339"/>
    </source>
</evidence>
<dbReference type="PANTHER" id="PTHR12137:SF54">
    <property type="entry name" value="CARBOHYDRATE SULFOTRANSFERASE"/>
    <property type="match status" value="1"/>
</dbReference>
<comment type="caution">
    <text evidence="10">The sequence shown here is derived from an EMBL/GenBank/DDBJ whole genome shotgun (WGS) entry which is preliminary data.</text>
</comment>
<comment type="similarity">
    <text evidence="2 9">Belongs to the sulfotransferase 2 family.</text>
</comment>
<comment type="subcellular location">
    <subcellularLocation>
        <location evidence="1 9">Golgi apparatus membrane</location>
        <topology evidence="1 9">Single-pass type II membrane protein</topology>
    </subcellularLocation>
</comment>
<dbReference type="EMBL" id="CAXKWB010121258">
    <property type="protein sequence ID" value="CAL4237144.1"/>
    <property type="molecule type" value="Genomic_DNA"/>
</dbReference>
<dbReference type="GO" id="GO:0016051">
    <property type="term" value="P:carbohydrate biosynthetic process"/>
    <property type="evidence" value="ECO:0007669"/>
    <property type="project" value="InterPro"/>
</dbReference>
<dbReference type="Proteomes" id="UP001497623">
    <property type="component" value="Unassembled WGS sequence"/>
</dbReference>
<reference evidence="10 11" key="1">
    <citation type="submission" date="2024-05" db="EMBL/GenBank/DDBJ databases">
        <authorList>
            <person name="Wallberg A."/>
        </authorList>
    </citation>
    <scope>NUCLEOTIDE SEQUENCE [LARGE SCALE GENOMIC DNA]</scope>
</reference>